<dbReference type="PRINTS" id="PR00080">
    <property type="entry name" value="SDRFAMILY"/>
</dbReference>
<dbReference type="PANTHER" id="PTHR43391">
    <property type="entry name" value="RETINOL DEHYDROGENASE-RELATED"/>
    <property type="match status" value="1"/>
</dbReference>
<comment type="similarity">
    <text evidence="1 3">Belongs to the short-chain dehydrogenases/reductases (SDR) family.</text>
</comment>
<dbReference type="PRINTS" id="PR00081">
    <property type="entry name" value="GDHRDH"/>
</dbReference>
<dbReference type="EMBL" id="BFAG01000010">
    <property type="protein sequence ID" value="GBF06650.1"/>
    <property type="molecule type" value="Genomic_DNA"/>
</dbReference>
<keyword evidence="2" id="KW-0560">Oxidoreductase</keyword>
<feature type="region of interest" description="Disordered" evidence="4">
    <location>
        <begin position="194"/>
        <end position="224"/>
    </location>
</feature>
<sequence length="262" mass="28059">MRRLADLALSTFGTFDTWVNNAGVGLYGTLEELEVGDMRRLFEVNFWGVVYGSRVAAAYLKGPGGALINMGSVASEQTIPLQALYSATKHAVKAFTDGLRMELEHEGAPVAVTLIKPGPIDTPFPLNARNYLNAEPQHVPPVYAPETVARAVLRAATTPTRELFVGGGGRGMAAFGEFAPGMTERGMAATVISRTHSDKPPLPRERNALDHPSERLAERGDYPGQVRETSAYTAAASRFGQIGAGLLVAGLAAALWRLSRRP</sequence>
<evidence type="ECO:0000256" key="3">
    <source>
        <dbReference type="RuleBase" id="RU000363"/>
    </source>
</evidence>
<name>A0A2I9D800_9DEIO</name>
<reference evidence="6" key="1">
    <citation type="submission" date="2018-01" db="EMBL/GenBank/DDBJ databases">
        <title>Draft Genome Sequence of the Radioresistant Bacterium Deinococcus aerius TR0125, Isolated from the Higher Atmosphere above Japan.</title>
        <authorList>
            <person name="Satoh K."/>
            <person name="Arai H."/>
            <person name="Sanzen T."/>
            <person name="Kawaguchi Y."/>
            <person name="Hayashi H."/>
            <person name="Yokobori S."/>
            <person name="Yamagishi A."/>
            <person name="Oono Y."/>
            <person name="Narumi I."/>
        </authorList>
    </citation>
    <scope>NUCLEOTIDE SEQUENCE [LARGE SCALE GENOMIC DNA]</scope>
    <source>
        <strain evidence="6">TR0125</strain>
    </source>
</reference>
<dbReference type="Pfam" id="PF00106">
    <property type="entry name" value="adh_short"/>
    <property type="match status" value="1"/>
</dbReference>
<protein>
    <submittedName>
        <fullName evidence="5">Short-chain dehydrogenase</fullName>
    </submittedName>
</protein>
<accession>A0A2I9D800</accession>
<dbReference type="Gene3D" id="3.40.50.720">
    <property type="entry name" value="NAD(P)-binding Rossmann-like Domain"/>
    <property type="match status" value="1"/>
</dbReference>
<dbReference type="AlphaFoldDB" id="A0A2I9D800"/>
<comment type="caution">
    <text evidence="5">The sequence shown here is derived from an EMBL/GenBank/DDBJ whole genome shotgun (WGS) entry which is preliminary data.</text>
</comment>
<keyword evidence="6" id="KW-1185">Reference proteome</keyword>
<dbReference type="PANTHER" id="PTHR43391:SF82">
    <property type="entry name" value="OXIDOREDUCTASE SADH-RELATED"/>
    <property type="match status" value="1"/>
</dbReference>
<dbReference type="SUPFAM" id="SSF51735">
    <property type="entry name" value="NAD(P)-binding Rossmann-fold domains"/>
    <property type="match status" value="1"/>
</dbReference>
<gene>
    <name evidence="5" type="ORF">DAERI_100013</name>
</gene>
<feature type="compositionally biased region" description="Basic and acidic residues" evidence="4">
    <location>
        <begin position="195"/>
        <end position="221"/>
    </location>
</feature>
<organism evidence="5 6">
    <name type="scientific">Deinococcus aerius</name>
    <dbReference type="NCBI Taxonomy" id="200253"/>
    <lineage>
        <taxon>Bacteria</taxon>
        <taxon>Thermotogati</taxon>
        <taxon>Deinococcota</taxon>
        <taxon>Deinococci</taxon>
        <taxon>Deinococcales</taxon>
        <taxon>Deinococcaceae</taxon>
        <taxon>Deinococcus</taxon>
    </lineage>
</organism>
<proteinExistence type="inferred from homology"/>
<dbReference type="InterPro" id="IPR036291">
    <property type="entry name" value="NAD(P)-bd_dom_sf"/>
</dbReference>
<evidence type="ECO:0000256" key="2">
    <source>
        <dbReference type="ARBA" id="ARBA00023002"/>
    </source>
</evidence>
<evidence type="ECO:0000313" key="5">
    <source>
        <dbReference type="EMBL" id="GBF06650.1"/>
    </source>
</evidence>
<evidence type="ECO:0000256" key="4">
    <source>
        <dbReference type="SAM" id="MobiDB-lite"/>
    </source>
</evidence>
<evidence type="ECO:0000256" key="1">
    <source>
        <dbReference type="ARBA" id="ARBA00006484"/>
    </source>
</evidence>
<dbReference type="GO" id="GO:0016491">
    <property type="term" value="F:oxidoreductase activity"/>
    <property type="evidence" value="ECO:0007669"/>
    <property type="project" value="UniProtKB-KW"/>
</dbReference>
<dbReference type="Proteomes" id="UP000236569">
    <property type="component" value="Unassembled WGS sequence"/>
</dbReference>
<dbReference type="InterPro" id="IPR020904">
    <property type="entry name" value="Sc_DH/Rdtase_CS"/>
</dbReference>
<dbReference type="InterPro" id="IPR002347">
    <property type="entry name" value="SDR_fam"/>
</dbReference>
<dbReference type="PROSITE" id="PS00061">
    <property type="entry name" value="ADH_SHORT"/>
    <property type="match status" value="1"/>
</dbReference>
<evidence type="ECO:0000313" key="6">
    <source>
        <dbReference type="Proteomes" id="UP000236569"/>
    </source>
</evidence>